<proteinExistence type="predicted"/>
<evidence type="ECO:0000313" key="1">
    <source>
        <dbReference type="EMBL" id="QKX57432.1"/>
    </source>
</evidence>
<accession>A0A7H8QTW8</accession>
<name>A0A7H8QTW8_TALRU</name>
<dbReference type="KEGG" id="trg:TRUGW13939_04544"/>
<organism evidence="1 2">
    <name type="scientific">Talaromyces rugulosus</name>
    <name type="common">Penicillium rugulosum</name>
    <dbReference type="NCBI Taxonomy" id="121627"/>
    <lineage>
        <taxon>Eukaryota</taxon>
        <taxon>Fungi</taxon>
        <taxon>Dikarya</taxon>
        <taxon>Ascomycota</taxon>
        <taxon>Pezizomycotina</taxon>
        <taxon>Eurotiomycetes</taxon>
        <taxon>Eurotiomycetidae</taxon>
        <taxon>Eurotiales</taxon>
        <taxon>Trichocomaceae</taxon>
        <taxon>Talaromyces</taxon>
        <taxon>Talaromyces sect. Islandici</taxon>
    </lineage>
</organism>
<dbReference type="RefSeq" id="XP_035343610.1">
    <property type="nucleotide sequence ID" value="XM_035487717.1"/>
</dbReference>
<dbReference type="AlphaFoldDB" id="A0A7H8QTW8"/>
<dbReference type="EMBL" id="CP055899">
    <property type="protein sequence ID" value="QKX57432.1"/>
    <property type="molecule type" value="Genomic_DNA"/>
</dbReference>
<dbReference type="Proteomes" id="UP000509510">
    <property type="component" value="Chromosome II"/>
</dbReference>
<keyword evidence="2" id="KW-1185">Reference proteome</keyword>
<evidence type="ECO:0000313" key="2">
    <source>
        <dbReference type="Proteomes" id="UP000509510"/>
    </source>
</evidence>
<reference evidence="2" key="1">
    <citation type="submission" date="2020-06" db="EMBL/GenBank/DDBJ databases">
        <title>A chromosome-scale genome assembly of Talaromyces rugulosus W13939.</title>
        <authorList>
            <person name="Wang B."/>
            <person name="Guo L."/>
            <person name="Ye K."/>
            <person name="Wang L."/>
        </authorList>
    </citation>
    <scope>NUCLEOTIDE SEQUENCE [LARGE SCALE GENOMIC DNA]</scope>
    <source>
        <strain evidence="2">W13939</strain>
    </source>
</reference>
<dbReference type="OrthoDB" id="4360040at2759"/>
<gene>
    <name evidence="1" type="ORF">TRUGW13939_04544</name>
</gene>
<protein>
    <submittedName>
        <fullName evidence="1">Uncharacterized protein</fullName>
    </submittedName>
</protein>
<sequence>MSPQKRTRDGRPVLRTDSDKLQMVITSLQAMIITINTFANLKIPASLLRRLQLPATKFTTLEEAADAVQVTYNRNSPKHLWEPKSSELSDGRLSEWADTGIDKILMSPYFRLANSETNCRTILDIIFCDRLEQLEDSKSEHCLNWFPKMTLSVKSEPLNKLIQGRAGNCLAYGKQKSDLHTALIVLEAKNPGLVSIALPQLIVYLAAVQDSRKESTKINSCVFGLITDSDKYEFAYLDEDRNLFVSNTYKWASQKLHIIQLVDKVLKDSIEATPHTTPVKTGNKTIHNYRTYLNDSHRVGTFEVVDNSDMRRWKVVKKTPFGEVLMELE</sequence>
<dbReference type="GeneID" id="55992045"/>